<feature type="compositionally biased region" description="Basic residues" evidence="2">
    <location>
        <begin position="110"/>
        <end position="119"/>
    </location>
</feature>
<dbReference type="Gene3D" id="2.130.10.10">
    <property type="entry name" value="YVTN repeat-like/Quinoprotein amine dehydrogenase"/>
    <property type="match status" value="2"/>
</dbReference>
<keyword evidence="4" id="KW-1185">Reference proteome</keyword>
<protein>
    <submittedName>
        <fullName evidence="3">Uncharacterized protein</fullName>
    </submittedName>
</protein>
<evidence type="ECO:0000313" key="3">
    <source>
        <dbReference type="EMBL" id="SAM02439.1"/>
    </source>
</evidence>
<organism evidence="3">
    <name type="scientific">Absidia glauca</name>
    <name type="common">Pin mould</name>
    <dbReference type="NCBI Taxonomy" id="4829"/>
    <lineage>
        <taxon>Eukaryota</taxon>
        <taxon>Fungi</taxon>
        <taxon>Fungi incertae sedis</taxon>
        <taxon>Mucoromycota</taxon>
        <taxon>Mucoromycotina</taxon>
        <taxon>Mucoromycetes</taxon>
        <taxon>Mucorales</taxon>
        <taxon>Cunninghamellaceae</taxon>
        <taxon>Absidia</taxon>
    </lineage>
</organism>
<evidence type="ECO:0000256" key="2">
    <source>
        <dbReference type="SAM" id="MobiDB-lite"/>
    </source>
</evidence>
<feature type="compositionally biased region" description="Basic residues" evidence="2">
    <location>
        <begin position="1"/>
        <end position="12"/>
    </location>
</feature>
<dbReference type="InParanoid" id="A0A163M8U1"/>
<proteinExistence type="predicted"/>
<dbReference type="PROSITE" id="PS50082">
    <property type="entry name" value="WD_REPEATS_2"/>
    <property type="match status" value="1"/>
</dbReference>
<feature type="region of interest" description="Disordered" evidence="2">
    <location>
        <begin position="543"/>
        <end position="570"/>
    </location>
</feature>
<dbReference type="InterPro" id="IPR015943">
    <property type="entry name" value="WD40/YVTN_repeat-like_dom_sf"/>
</dbReference>
<dbReference type="PANTHER" id="PTHR19879">
    <property type="entry name" value="TRANSCRIPTION INITIATION FACTOR TFIID"/>
    <property type="match status" value="1"/>
</dbReference>
<dbReference type="SUPFAM" id="SSF50978">
    <property type="entry name" value="WD40 repeat-like"/>
    <property type="match status" value="1"/>
</dbReference>
<dbReference type="PANTHER" id="PTHR19879:SF9">
    <property type="entry name" value="TRANSCRIPTION INITIATION FACTOR TFIID SUBUNIT 5"/>
    <property type="match status" value="1"/>
</dbReference>
<dbReference type="Proteomes" id="UP000078561">
    <property type="component" value="Unassembled WGS sequence"/>
</dbReference>
<gene>
    <name evidence="3" type="primary">ABSGL_08232.1 scaffold 9741</name>
</gene>
<accession>A0A163M8U1</accession>
<name>A0A163M8U1_ABSGL</name>
<feature type="region of interest" description="Disordered" evidence="2">
    <location>
        <begin position="39"/>
        <end position="125"/>
    </location>
</feature>
<keyword evidence="1" id="KW-0853">WD repeat</keyword>
<feature type="region of interest" description="Disordered" evidence="2">
    <location>
        <begin position="1"/>
        <end position="27"/>
    </location>
</feature>
<dbReference type="OMA" id="SYCDCAK"/>
<dbReference type="SMART" id="SM00320">
    <property type="entry name" value="WD40"/>
    <property type="match status" value="4"/>
</dbReference>
<feature type="compositionally biased region" description="Basic and acidic residues" evidence="2">
    <location>
        <begin position="41"/>
        <end position="52"/>
    </location>
</feature>
<dbReference type="InterPro" id="IPR001680">
    <property type="entry name" value="WD40_rpt"/>
</dbReference>
<dbReference type="STRING" id="4829.A0A163M8U1"/>
<feature type="compositionally biased region" description="Low complexity" evidence="2">
    <location>
        <begin position="94"/>
        <end position="109"/>
    </location>
</feature>
<feature type="repeat" description="WD" evidence="1">
    <location>
        <begin position="174"/>
        <end position="215"/>
    </location>
</feature>
<feature type="compositionally biased region" description="Basic and acidic residues" evidence="2">
    <location>
        <begin position="558"/>
        <end position="570"/>
    </location>
</feature>
<dbReference type="InterPro" id="IPR036322">
    <property type="entry name" value="WD40_repeat_dom_sf"/>
</dbReference>
<dbReference type="Pfam" id="PF00400">
    <property type="entry name" value="WD40"/>
    <property type="match status" value="3"/>
</dbReference>
<dbReference type="EMBL" id="LT553855">
    <property type="protein sequence ID" value="SAM02439.1"/>
    <property type="molecule type" value="Genomic_DNA"/>
</dbReference>
<evidence type="ECO:0000313" key="4">
    <source>
        <dbReference type="Proteomes" id="UP000078561"/>
    </source>
</evidence>
<dbReference type="AlphaFoldDB" id="A0A163M8U1"/>
<reference evidence="3" key="1">
    <citation type="submission" date="2016-04" db="EMBL/GenBank/DDBJ databases">
        <authorList>
            <person name="Evans L.H."/>
            <person name="Alamgir A."/>
            <person name="Owens N."/>
            <person name="Weber N.D."/>
            <person name="Virtaneva K."/>
            <person name="Barbian K."/>
            <person name="Babar A."/>
            <person name="Rosenke K."/>
        </authorList>
    </citation>
    <scope>NUCLEOTIDE SEQUENCE [LARGE SCALE GENOMIC DNA]</scope>
    <source>
        <strain evidence="3">CBS 101.48</strain>
    </source>
</reference>
<dbReference type="OrthoDB" id="5588835at2759"/>
<sequence>MPRSTSTKKKTIKKDTSPDLTEDMDTDDLLDISDTLLSTTQEDHDKAEKSIDQDIDDLLDSTEASSTTPKKKGRVTKKKTDGEATTTKGRKKAATTTPKAKAATTPKGKAASKGKGKGKAKTEEVEDKLGYELQRTKELADQYPDNFWQYHADSDYDMIGPINMQNQLDVLPYNISDQGAITGMTLSHDGQLLATFSSMGSIRIWDINNEMRMIRKLRDGTERQIEEFYCGLFLKDAPELLVAGGKLKDRQRWSSEDNDNHITPSPIKIFNMETGKVIASLHGHDEEILSIKALRFNGENHYISTSQDGHIIKWRMADDWTTLVEMKKMEEEETCMAFNVSFVPNTGNKYFIAACDEVIRLYDFEHGKLFQSFDYLYSSYCDCAKFINWLDEPLYWEGLNDAKKVKAAKNEQYAWIITRGAELCDEETGVEAHHWFTLATTPNTCGLHRLVYPKKEGDLFVLEEIKRYSDKGYHANSWLVKVSSNGRYLLAPTIHGQIFVFNLLSGQLTAILKNHEDMEIRDVMFHPYAPLMFSSSDDGSVRAYTYKESDDQTEPEQDDKMHEDLGVGTA</sequence>
<evidence type="ECO:0000256" key="1">
    <source>
        <dbReference type="PROSITE-ProRule" id="PRU00221"/>
    </source>
</evidence>